<name>A0A2G9V505_TELCI</name>
<dbReference type="CDD" id="cd18316">
    <property type="entry name" value="BTB_POZ_KCTD-like"/>
    <property type="match status" value="1"/>
</dbReference>
<evidence type="ECO:0000259" key="1">
    <source>
        <dbReference type="Pfam" id="PF02214"/>
    </source>
</evidence>
<keyword evidence="2" id="KW-0813">Transport</keyword>
<accession>A0A2G9V505</accession>
<dbReference type="Proteomes" id="UP000230423">
    <property type="component" value="Unassembled WGS sequence"/>
</dbReference>
<keyword evidence="2" id="KW-0406">Ion transport</keyword>
<keyword evidence="3" id="KW-1185">Reference proteome</keyword>
<feature type="domain" description="Potassium channel tetramerisation-type BTB" evidence="1">
    <location>
        <begin position="52"/>
        <end position="114"/>
    </location>
</feature>
<dbReference type="PANTHER" id="PTHR14499">
    <property type="entry name" value="POTASSIUM CHANNEL TETRAMERIZATION DOMAIN-CONTAINING"/>
    <property type="match status" value="1"/>
</dbReference>
<dbReference type="GO" id="GO:0034220">
    <property type="term" value="P:monoatomic ion transmembrane transport"/>
    <property type="evidence" value="ECO:0007669"/>
    <property type="project" value="UniProtKB-KW"/>
</dbReference>
<dbReference type="Pfam" id="PF02214">
    <property type="entry name" value="BTB_2"/>
    <property type="match status" value="1"/>
</dbReference>
<gene>
    <name evidence="2" type="ORF">TELCIR_00339</name>
</gene>
<dbReference type="InterPro" id="IPR003131">
    <property type="entry name" value="T1-type_BTB"/>
</dbReference>
<reference evidence="2 3" key="1">
    <citation type="submission" date="2015-09" db="EMBL/GenBank/DDBJ databases">
        <title>Draft genome of the parasitic nematode Teladorsagia circumcincta isolate WARC Sus (inbred).</title>
        <authorList>
            <person name="Mitreva M."/>
        </authorList>
    </citation>
    <scope>NUCLEOTIDE SEQUENCE [LARGE SCALE GENOMIC DNA]</scope>
    <source>
        <strain evidence="2 3">S</strain>
    </source>
</reference>
<protein>
    <submittedName>
        <fullName evidence="2">K+ channel tetramerization domain protein</fullName>
    </submittedName>
</protein>
<dbReference type="SUPFAM" id="SSF54695">
    <property type="entry name" value="POZ domain"/>
    <property type="match status" value="1"/>
</dbReference>
<dbReference type="PANTHER" id="PTHR14499:SF135">
    <property type="entry name" value="BTB DOMAIN-CONTAINING PROTEIN-RELATED"/>
    <property type="match status" value="1"/>
</dbReference>
<dbReference type="Gene3D" id="3.30.710.10">
    <property type="entry name" value="Potassium Channel Kv1.1, Chain A"/>
    <property type="match status" value="1"/>
</dbReference>
<keyword evidence="2" id="KW-0407">Ion channel</keyword>
<dbReference type="AlphaFoldDB" id="A0A2G9V505"/>
<dbReference type="InterPro" id="IPR011333">
    <property type="entry name" value="SKP1/BTB/POZ_sf"/>
</dbReference>
<sequence>MSTDALGKMCDLRETLTIAGILIRSRPTHPRIPKLLYNFHIMSRGRHADDILNINVGGKKYTVRRTDMLADPRSKLAEWFKPGTVKPIATDKGGNYYLDRDAKTFRHILAYLRLKKEKFVPSLALPSKPDDLAKLVGECEALNLAELKDLALDLLQKYQRTEEQHYVTSFVQVTLRDFESWQFEREQNQIALKKKTSNEEEYQSNSAYDEWDNL</sequence>
<proteinExistence type="predicted"/>
<dbReference type="OrthoDB" id="2414723at2759"/>
<evidence type="ECO:0000313" key="3">
    <source>
        <dbReference type="Proteomes" id="UP000230423"/>
    </source>
</evidence>
<evidence type="ECO:0000313" key="2">
    <source>
        <dbReference type="EMBL" id="PIO77577.1"/>
    </source>
</evidence>
<dbReference type="EMBL" id="KZ344993">
    <property type="protein sequence ID" value="PIO77577.1"/>
    <property type="molecule type" value="Genomic_DNA"/>
</dbReference>
<dbReference type="GO" id="GO:0051260">
    <property type="term" value="P:protein homooligomerization"/>
    <property type="evidence" value="ECO:0007669"/>
    <property type="project" value="InterPro"/>
</dbReference>
<organism evidence="2 3">
    <name type="scientific">Teladorsagia circumcincta</name>
    <name type="common">Brown stomach worm</name>
    <name type="synonym">Ostertagia circumcincta</name>
    <dbReference type="NCBI Taxonomy" id="45464"/>
    <lineage>
        <taxon>Eukaryota</taxon>
        <taxon>Metazoa</taxon>
        <taxon>Ecdysozoa</taxon>
        <taxon>Nematoda</taxon>
        <taxon>Chromadorea</taxon>
        <taxon>Rhabditida</taxon>
        <taxon>Rhabditina</taxon>
        <taxon>Rhabditomorpha</taxon>
        <taxon>Strongyloidea</taxon>
        <taxon>Trichostrongylidae</taxon>
        <taxon>Teladorsagia</taxon>
    </lineage>
</organism>